<comment type="cofactor">
    <cofactor evidence="1">
        <name>adenosylcob(III)alamin</name>
        <dbReference type="ChEBI" id="CHEBI:18408"/>
    </cofactor>
</comment>
<keyword evidence="3" id="KW-0846">Cobalamin</keyword>
<evidence type="ECO:0000256" key="1">
    <source>
        <dbReference type="ARBA" id="ARBA00001922"/>
    </source>
</evidence>
<dbReference type="Pfam" id="PF01642">
    <property type="entry name" value="MM_CoA_mutase"/>
    <property type="match status" value="2"/>
</dbReference>
<keyword evidence="5" id="KW-0170">Cobalt</keyword>
<dbReference type="PANTHER" id="PTHR48101:SF1">
    <property type="entry name" value="METHYLMALONYL-COA MUTASE, LARGE SUBUNIT"/>
    <property type="match status" value="1"/>
</dbReference>
<gene>
    <name evidence="7" type="ORF">P8935_01965</name>
</gene>
<accession>A0AAU7DMX0</accession>
<feature type="domain" description="Methylmalonyl-CoA mutase alpha/beta chain catalytic" evidence="6">
    <location>
        <begin position="174"/>
        <end position="447"/>
    </location>
</feature>
<dbReference type="SUPFAM" id="SSF51703">
    <property type="entry name" value="Cobalamin (vitamin B12)-dependent enzymes"/>
    <property type="match status" value="1"/>
</dbReference>
<evidence type="ECO:0000256" key="4">
    <source>
        <dbReference type="ARBA" id="ARBA00023235"/>
    </source>
</evidence>
<keyword evidence="4" id="KW-0413">Isomerase</keyword>
<evidence type="ECO:0000256" key="3">
    <source>
        <dbReference type="ARBA" id="ARBA00022628"/>
    </source>
</evidence>
<evidence type="ECO:0000256" key="5">
    <source>
        <dbReference type="ARBA" id="ARBA00023285"/>
    </source>
</evidence>
<dbReference type="GO" id="GO:0031419">
    <property type="term" value="F:cobalamin binding"/>
    <property type="evidence" value="ECO:0007669"/>
    <property type="project" value="UniProtKB-KW"/>
</dbReference>
<dbReference type="InterPro" id="IPR016176">
    <property type="entry name" value="Cbl-dep_enz_cat"/>
</dbReference>
<evidence type="ECO:0000313" key="7">
    <source>
        <dbReference type="EMBL" id="XBH18106.1"/>
    </source>
</evidence>
<dbReference type="EMBL" id="CP121196">
    <property type="protein sequence ID" value="XBH18106.1"/>
    <property type="molecule type" value="Genomic_DNA"/>
</dbReference>
<sequence length="582" mass="64082">MATESFLSEFPPVSTEQWEHIIREKITGAEYASKLIWHPEEGLAVKPYYRAEDLAGLQFLDAPAGKFPFVRGGRSSGDWRIREEVNLVDAEDANQSAREVLAAGAEEIAFRHTKLENPGDLAILLADLHEIPVAFVGSEPRLVRLLVERLSNRPHSTIISADLDPLADLELSAELISNAPPGFRPFVIHADQFQERAAGSLEEVGFALSAAVDFIAEMRERGLSIDRITGSMSFAFAIGPEFFIQIAKLRAFRLVWAKVVECFEGAIVAARPLIHTRTAYWNATVYDPQTNILRSTTEAISAALGGVDSISISPFDECFRHPDDSSRRLARNTQVILKQEAFLSRVVDPVGGSYMIEALTNSIASKAWKLFQELETAGGFRRALASGVIASVLDRRMTSREEAVANRRRTFTGTNRFADASEQALARVDASHSGSVARAAQSFETLRLRTEQFINQTGEQPHILLAEIGDTKMRSARSQFAADFLACAGLVTNKAVFQSAECVADSDARLVVLCSSDVEYPPIAAELVQRLRKHNRPARVIIAGNPDTAEELRNIGIVDFIHLRSNAVEVLAKIQQMIGIKD</sequence>
<dbReference type="AlphaFoldDB" id="A0AAU7DMX0"/>
<dbReference type="InterPro" id="IPR006099">
    <property type="entry name" value="MeMalonylCoA_mutase_a/b_cat"/>
</dbReference>
<dbReference type="SUPFAM" id="SSF52242">
    <property type="entry name" value="Cobalamin (vitamin B12)-binding domain"/>
    <property type="match status" value="1"/>
</dbReference>
<proteinExistence type="inferred from homology"/>
<feature type="domain" description="Methylmalonyl-CoA mutase alpha/beta chain catalytic" evidence="6">
    <location>
        <begin position="40"/>
        <end position="108"/>
    </location>
</feature>
<dbReference type="GO" id="GO:0046872">
    <property type="term" value="F:metal ion binding"/>
    <property type="evidence" value="ECO:0007669"/>
    <property type="project" value="InterPro"/>
</dbReference>
<dbReference type="Gene3D" id="3.20.20.240">
    <property type="entry name" value="Methylmalonyl-CoA mutase"/>
    <property type="match status" value="2"/>
</dbReference>
<dbReference type="GO" id="GO:0016866">
    <property type="term" value="F:intramolecular transferase activity"/>
    <property type="evidence" value="ECO:0007669"/>
    <property type="project" value="InterPro"/>
</dbReference>
<evidence type="ECO:0000256" key="2">
    <source>
        <dbReference type="ARBA" id="ARBA00008465"/>
    </source>
</evidence>
<name>A0AAU7DMX0_9BACT</name>
<dbReference type="RefSeq" id="WP_348263329.1">
    <property type="nucleotide sequence ID" value="NZ_CP121196.1"/>
</dbReference>
<evidence type="ECO:0000259" key="6">
    <source>
        <dbReference type="Pfam" id="PF01642"/>
    </source>
</evidence>
<comment type="similarity">
    <text evidence="2">Belongs to the methylmalonyl-CoA mutase family.</text>
</comment>
<dbReference type="Gene3D" id="3.40.50.280">
    <property type="entry name" value="Cobalamin-binding domain"/>
    <property type="match status" value="1"/>
</dbReference>
<dbReference type="InterPro" id="IPR036724">
    <property type="entry name" value="Cobalamin-bd_sf"/>
</dbReference>
<organism evidence="7">
    <name type="scientific">Telmatobacter sp. DSM 110680</name>
    <dbReference type="NCBI Taxonomy" id="3036704"/>
    <lineage>
        <taxon>Bacteria</taxon>
        <taxon>Pseudomonadati</taxon>
        <taxon>Acidobacteriota</taxon>
        <taxon>Terriglobia</taxon>
        <taxon>Terriglobales</taxon>
        <taxon>Acidobacteriaceae</taxon>
        <taxon>Telmatobacter</taxon>
    </lineage>
</organism>
<reference evidence="7" key="1">
    <citation type="submission" date="2023-03" db="EMBL/GenBank/DDBJ databases">
        <title>Edaphobacter sp.</title>
        <authorList>
            <person name="Huber K.J."/>
            <person name="Papendorf J."/>
            <person name="Pilke C."/>
            <person name="Bunk B."/>
            <person name="Sproeer C."/>
            <person name="Pester M."/>
        </authorList>
    </citation>
    <scope>NUCLEOTIDE SEQUENCE</scope>
    <source>
        <strain evidence="7">DSM 110680</strain>
    </source>
</reference>
<protein>
    <submittedName>
        <fullName evidence="7">Methylmalonyl-CoA mutase family protein</fullName>
    </submittedName>
</protein>
<dbReference type="PANTHER" id="PTHR48101">
    <property type="entry name" value="METHYLMALONYL-COA MUTASE, MITOCHONDRIAL-RELATED"/>
    <property type="match status" value="1"/>
</dbReference>